<proteinExistence type="predicted"/>
<dbReference type="AlphaFoldDB" id="A0A4S1XKD1"/>
<evidence type="ECO:0000313" key="2">
    <source>
        <dbReference type="Proteomes" id="UP000306147"/>
    </source>
</evidence>
<sequence length="65" mass="7163">MNNDDDARAFLIARELIAEHGDDVAAFLQTRIDALMASGDIEQLSAWHVIRNAVALTLESDTTLH</sequence>
<comment type="caution">
    <text evidence="1">The sequence shown here is derived from an EMBL/GenBank/DDBJ whole genome shotgun (WGS) entry which is preliminary data.</text>
</comment>
<dbReference type="Proteomes" id="UP000306147">
    <property type="component" value="Unassembled WGS sequence"/>
</dbReference>
<name>A0A4S1XKD1_9SPHN</name>
<organism evidence="1 2">
    <name type="scientific">Sphingomonas gei</name>
    <dbReference type="NCBI Taxonomy" id="1395960"/>
    <lineage>
        <taxon>Bacteria</taxon>
        <taxon>Pseudomonadati</taxon>
        <taxon>Pseudomonadota</taxon>
        <taxon>Alphaproteobacteria</taxon>
        <taxon>Sphingomonadales</taxon>
        <taxon>Sphingomonadaceae</taxon>
        <taxon>Sphingomonas</taxon>
    </lineage>
</organism>
<keyword evidence="2" id="KW-1185">Reference proteome</keyword>
<protein>
    <submittedName>
        <fullName evidence="1">Uncharacterized protein</fullName>
    </submittedName>
</protein>
<dbReference type="OrthoDB" id="7577843at2"/>
<accession>A0A4S1XKD1</accession>
<reference evidence="1 2" key="1">
    <citation type="submission" date="2019-04" db="EMBL/GenBank/DDBJ databases">
        <title>Sphingomonas psychrotolerans sp. nov., isolated from soil in the Tianshan Mountains, Xinjiang, China.</title>
        <authorList>
            <person name="Luo Y."/>
            <person name="Sheng H."/>
        </authorList>
    </citation>
    <scope>NUCLEOTIDE SEQUENCE [LARGE SCALE GENOMIC DNA]</scope>
    <source>
        <strain evidence="1 2">ZFGT-11</strain>
    </source>
</reference>
<evidence type="ECO:0000313" key="1">
    <source>
        <dbReference type="EMBL" id="TGX56300.1"/>
    </source>
</evidence>
<gene>
    <name evidence="1" type="ORF">E5A73_01270</name>
</gene>
<dbReference type="EMBL" id="SRXT01000001">
    <property type="protein sequence ID" value="TGX56300.1"/>
    <property type="molecule type" value="Genomic_DNA"/>
</dbReference>